<dbReference type="Gene3D" id="3.40.50.2300">
    <property type="match status" value="2"/>
</dbReference>
<evidence type="ECO:0000256" key="3">
    <source>
        <dbReference type="ARBA" id="ARBA00023163"/>
    </source>
</evidence>
<dbReference type="PRINTS" id="PR00036">
    <property type="entry name" value="HTHLACI"/>
</dbReference>
<dbReference type="Pfam" id="PF13377">
    <property type="entry name" value="Peripla_BP_3"/>
    <property type="match status" value="1"/>
</dbReference>
<dbReference type="RefSeq" id="WP_135656764.1">
    <property type="nucleotide sequence ID" value="NZ_JAJUFJ010000004.1"/>
</dbReference>
<dbReference type="PANTHER" id="PTHR30146:SF149">
    <property type="entry name" value="HTH-TYPE TRANSCRIPTIONAL REGULATOR EBGR"/>
    <property type="match status" value="1"/>
</dbReference>
<dbReference type="SUPFAM" id="SSF47413">
    <property type="entry name" value="lambda repressor-like DNA-binding domains"/>
    <property type="match status" value="1"/>
</dbReference>
<dbReference type="PROSITE" id="PS00356">
    <property type="entry name" value="HTH_LACI_1"/>
    <property type="match status" value="1"/>
</dbReference>
<reference evidence="5 6" key="1">
    <citation type="submission" date="2019-04" db="EMBL/GenBank/DDBJ databases">
        <authorList>
            <person name="Poehlein A."/>
            <person name="Bengelsdorf F.R."/>
            <person name="Duerre P."/>
            <person name="Daniel R."/>
        </authorList>
    </citation>
    <scope>NUCLEOTIDE SEQUENCE [LARGE SCALE GENOMIC DNA]</scope>
    <source>
        <strain evidence="5 6">BS-1</strain>
    </source>
</reference>
<sequence>MALIKDVAERAGVSIGTVSRVLNYDETINVTDDTRKRIFEAAQELEYTPIQHKKKRKQKIGLIYSYSLEEELEDIYYLSARVAIEKTIQDGKESVVHLSLSQNLEKLKGIDGIIALGTFHKDEVKMIRQANKPVVFADCSPDEDSFDSVVINLEKGARKVMNYLYDLGHRKIAFLGGNLPGEEAVDFREREYELFMRNHDCFSEELVMAGGYTPKDGYHMMSELLQKKQGVTAVFAINDSVAVGCYKAIYENSLRIPEDISVVGFNDIPTAQFMLPPLTTIKTHVDLMGETAVALIREKISMQRTVSKKIVIPTALVVRESCCDIGGNTD</sequence>
<dbReference type="Proteomes" id="UP000297714">
    <property type="component" value="Unassembled WGS sequence"/>
</dbReference>
<dbReference type="SMART" id="SM00354">
    <property type="entry name" value="HTH_LACI"/>
    <property type="match status" value="1"/>
</dbReference>
<dbReference type="Gene3D" id="1.10.260.40">
    <property type="entry name" value="lambda repressor-like DNA-binding domains"/>
    <property type="match status" value="1"/>
</dbReference>
<dbReference type="Pfam" id="PF00356">
    <property type="entry name" value="LacI"/>
    <property type="match status" value="1"/>
</dbReference>
<dbReference type="InterPro" id="IPR028082">
    <property type="entry name" value="Peripla_BP_I"/>
</dbReference>
<dbReference type="CDD" id="cd01544">
    <property type="entry name" value="PBP1_GalR"/>
    <property type="match status" value="1"/>
</dbReference>
<dbReference type="CDD" id="cd01392">
    <property type="entry name" value="HTH_LacI"/>
    <property type="match status" value="1"/>
</dbReference>
<keyword evidence="6" id="KW-1185">Reference proteome</keyword>
<dbReference type="PROSITE" id="PS50932">
    <property type="entry name" value="HTH_LACI_2"/>
    <property type="match status" value="1"/>
</dbReference>
<dbReference type="PANTHER" id="PTHR30146">
    <property type="entry name" value="LACI-RELATED TRANSCRIPTIONAL REPRESSOR"/>
    <property type="match status" value="1"/>
</dbReference>
<dbReference type="AlphaFoldDB" id="A0A4Z0YEZ5"/>
<dbReference type="GO" id="GO:0000976">
    <property type="term" value="F:transcription cis-regulatory region binding"/>
    <property type="evidence" value="ECO:0007669"/>
    <property type="project" value="TreeGrafter"/>
</dbReference>
<evidence type="ECO:0000313" key="6">
    <source>
        <dbReference type="Proteomes" id="UP000297714"/>
    </source>
</evidence>
<keyword evidence="3" id="KW-0804">Transcription</keyword>
<feature type="domain" description="HTH lacI-type" evidence="4">
    <location>
        <begin position="2"/>
        <end position="58"/>
    </location>
</feature>
<keyword evidence="2" id="KW-0238">DNA-binding</keyword>
<dbReference type="InterPro" id="IPR000843">
    <property type="entry name" value="HTH_LacI"/>
</dbReference>
<evidence type="ECO:0000256" key="2">
    <source>
        <dbReference type="ARBA" id="ARBA00023125"/>
    </source>
</evidence>
<accession>A0A4Z0YEZ5</accession>
<dbReference type="GO" id="GO:0003700">
    <property type="term" value="F:DNA-binding transcription factor activity"/>
    <property type="evidence" value="ECO:0007669"/>
    <property type="project" value="TreeGrafter"/>
</dbReference>
<evidence type="ECO:0000256" key="1">
    <source>
        <dbReference type="ARBA" id="ARBA00023015"/>
    </source>
</evidence>
<name>A0A4Z0YEZ5_9FIRM</name>
<keyword evidence="1" id="KW-0805">Transcription regulation</keyword>
<evidence type="ECO:0000259" key="4">
    <source>
        <dbReference type="PROSITE" id="PS50932"/>
    </source>
</evidence>
<comment type="caution">
    <text evidence="5">The sequence shown here is derived from an EMBL/GenBank/DDBJ whole genome shotgun (WGS) entry which is preliminary data.</text>
</comment>
<dbReference type="InterPro" id="IPR010982">
    <property type="entry name" value="Lambda_DNA-bd_dom_sf"/>
</dbReference>
<proteinExistence type="predicted"/>
<dbReference type="EMBL" id="SRMQ01000001">
    <property type="protein sequence ID" value="TGJ77781.1"/>
    <property type="molecule type" value="Genomic_DNA"/>
</dbReference>
<dbReference type="InterPro" id="IPR046335">
    <property type="entry name" value="LacI/GalR-like_sensor"/>
</dbReference>
<evidence type="ECO:0000313" key="5">
    <source>
        <dbReference type="EMBL" id="TGJ77781.1"/>
    </source>
</evidence>
<gene>
    <name evidence="5" type="primary">purR_2</name>
    <name evidence="5" type="ORF">CAGA_01830</name>
</gene>
<organism evidence="5 6">
    <name type="scientific">Caproiciproducens galactitolivorans</name>
    <dbReference type="NCBI Taxonomy" id="642589"/>
    <lineage>
        <taxon>Bacteria</taxon>
        <taxon>Bacillati</taxon>
        <taxon>Bacillota</taxon>
        <taxon>Clostridia</taxon>
        <taxon>Eubacteriales</taxon>
        <taxon>Acutalibacteraceae</taxon>
        <taxon>Caproiciproducens</taxon>
    </lineage>
</organism>
<dbReference type="SUPFAM" id="SSF53822">
    <property type="entry name" value="Periplasmic binding protein-like I"/>
    <property type="match status" value="1"/>
</dbReference>
<dbReference type="OrthoDB" id="43195at2"/>
<protein>
    <submittedName>
        <fullName evidence="5">HTH-type transcriptional repressor PurR</fullName>
    </submittedName>
</protein>